<dbReference type="InterPro" id="IPR007052">
    <property type="entry name" value="CS_dom"/>
</dbReference>
<proteinExistence type="inferred from homology"/>
<evidence type="ECO:0000259" key="4">
    <source>
        <dbReference type="PROSITE" id="PS51203"/>
    </source>
</evidence>
<dbReference type="CDD" id="cd06464">
    <property type="entry name" value="ACD_sHsps-like"/>
    <property type="match status" value="1"/>
</dbReference>
<dbReference type="Pfam" id="PF00011">
    <property type="entry name" value="HSP20"/>
    <property type="match status" value="1"/>
</dbReference>
<dbReference type="PROSITE" id="PS01031">
    <property type="entry name" value="SHSP"/>
    <property type="match status" value="1"/>
</dbReference>
<gene>
    <name evidence="5" type="ORF">DRO04_02560</name>
</gene>
<dbReference type="InterPro" id="IPR002068">
    <property type="entry name" value="A-crystallin/Hsp20_dom"/>
</dbReference>
<accession>A0A497JGB8</accession>
<dbReference type="InterPro" id="IPR008978">
    <property type="entry name" value="HSP20-like_chaperone"/>
</dbReference>
<organism evidence="5 6">
    <name type="scientific">Candidatus Iainarchaeum sp</name>
    <dbReference type="NCBI Taxonomy" id="3101447"/>
    <lineage>
        <taxon>Archaea</taxon>
        <taxon>Candidatus Iainarchaeota</taxon>
        <taxon>Candidatus Iainarchaeia</taxon>
        <taxon>Candidatus Iainarchaeales</taxon>
        <taxon>Candidatus Iainarchaeaceae</taxon>
        <taxon>Candidatus Iainarchaeum</taxon>
    </lineage>
</organism>
<dbReference type="Gene3D" id="2.60.40.790">
    <property type="match status" value="1"/>
</dbReference>
<dbReference type="EMBL" id="QMWP01000093">
    <property type="protein sequence ID" value="RLG69971.1"/>
    <property type="molecule type" value="Genomic_DNA"/>
</dbReference>
<reference evidence="5 6" key="1">
    <citation type="submission" date="2018-06" db="EMBL/GenBank/DDBJ databases">
        <title>Extensive metabolic versatility and redundancy in microbially diverse, dynamic hydrothermal sediments.</title>
        <authorList>
            <person name="Dombrowski N."/>
            <person name="Teske A."/>
            <person name="Baker B.J."/>
        </authorList>
    </citation>
    <scope>NUCLEOTIDE SEQUENCE [LARGE SCALE GENOMIC DNA]</scope>
    <source>
        <strain evidence="5">B51_G17</strain>
    </source>
</reference>
<comment type="similarity">
    <text evidence="1 2">Belongs to the small heat shock protein (HSP20) family.</text>
</comment>
<dbReference type="PANTHER" id="PTHR11527">
    <property type="entry name" value="HEAT-SHOCK PROTEIN 20 FAMILY MEMBER"/>
    <property type="match status" value="1"/>
</dbReference>
<comment type="caution">
    <text evidence="5">The sequence shown here is derived from an EMBL/GenBank/DDBJ whole genome shotgun (WGS) entry which is preliminary data.</text>
</comment>
<name>A0A497JGB8_9ARCH</name>
<evidence type="ECO:0000256" key="1">
    <source>
        <dbReference type="PROSITE-ProRule" id="PRU00285"/>
    </source>
</evidence>
<sequence>MFDPWRRRRFFRRFWEDFFSGFEFPKIEFPSAEIREPLIDVVDEGNKLRVVAELPGVKKKDLHINVLPNAVEISAKVTEKEEKEEEGYYFRERSYSQFYRRIPLPAEVIPEKTQAKFENGILELVLEKKETKKGFEVKL</sequence>
<evidence type="ECO:0000313" key="5">
    <source>
        <dbReference type="EMBL" id="RLG69971.1"/>
    </source>
</evidence>
<dbReference type="SUPFAM" id="SSF49764">
    <property type="entry name" value="HSP20-like chaperones"/>
    <property type="match status" value="1"/>
</dbReference>
<dbReference type="AlphaFoldDB" id="A0A497JGB8"/>
<feature type="domain" description="CS" evidence="4">
    <location>
        <begin position="34"/>
        <end position="139"/>
    </location>
</feature>
<protein>
    <submittedName>
        <fullName evidence="5">Hsp20/alpha crystallin family protein</fullName>
    </submittedName>
</protein>
<dbReference type="InterPro" id="IPR031107">
    <property type="entry name" value="Small_HSP"/>
</dbReference>
<evidence type="ECO:0000313" key="6">
    <source>
        <dbReference type="Proteomes" id="UP000278031"/>
    </source>
</evidence>
<dbReference type="Proteomes" id="UP000278031">
    <property type="component" value="Unassembled WGS sequence"/>
</dbReference>
<evidence type="ECO:0000256" key="2">
    <source>
        <dbReference type="RuleBase" id="RU003616"/>
    </source>
</evidence>
<evidence type="ECO:0000259" key="3">
    <source>
        <dbReference type="PROSITE" id="PS01031"/>
    </source>
</evidence>
<dbReference type="PROSITE" id="PS51203">
    <property type="entry name" value="CS"/>
    <property type="match status" value="1"/>
</dbReference>
<feature type="domain" description="SHSP" evidence="3">
    <location>
        <begin position="29"/>
        <end position="139"/>
    </location>
</feature>